<feature type="domain" description="PiggyBac transposable element-derived protein" evidence="1">
    <location>
        <begin position="83"/>
        <end position="232"/>
    </location>
</feature>
<comment type="caution">
    <text evidence="2">The sequence shown here is derived from an EMBL/GenBank/DDBJ whole genome shotgun (WGS) entry which is preliminary data.</text>
</comment>
<evidence type="ECO:0000313" key="2">
    <source>
        <dbReference type="EMBL" id="CAG2227286.1"/>
    </source>
</evidence>
<evidence type="ECO:0000259" key="1">
    <source>
        <dbReference type="Pfam" id="PF13843"/>
    </source>
</evidence>
<sequence>MSSDSESDEFEKKRFSRAELDEAEARFQQQLLLQGIDVPGPAGDAGNTDGWHDDFLYFERGLPHLSSPTGRTGPTRIMPQDKTPLDFFRLFFNHVLLEMLIQQTDSYAKLQKENKPDENKMAWVRPTIQEMNAFFGLCFEMDIDRKPSTRMYWSTDSFLQSPLHAKTMSRDRFTQIMRYLHFSDSTQQPLPGDPNYDPLYKVKPLLTHFNTAFQQEYTPNRNITVDETMIPFLKGEYSLSNICLKNLTNGV</sequence>
<dbReference type="AlphaFoldDB" id="A0A8S3T942"/>
<accession>A0A8S3T942</accession>
<gene>
    <name evidence="2" type="ORF">MEDL_40338</name>
</gene>
<reference evidence="2" key="1">
    <citation type="submission" date="2021-03" db="EMBL/GenBank/DDBJ databases">
        <authorList>
            <person name="Bekaert M."/>
        </authorList>
    </citation>
    <scope>NUCLEOTIDE SEQUENCE</scope>
</reference>
<protein>
    <recommendedName>
        <fullName evidence="1">PiggyBac transposable element-derived protein domain-containing protein</fullName>
    </recommendedName>
</protein>
<dbReference type="OrthoDB" id="6090197at2759"/>
<dbReference type="Proteomes" id="UP000683360">
    <property type="component" value="Unassembled WGS sequence"/>
</dbReference>
<name>A0A8S3T942_MYTED</name>
<evidence type="ECO:0000313" key="3">
    <source>
        <dbReference type="Proteomes" id="UP000683360"/>
    </source>
</evidence>
<dbReference type="InterPro" id="IPR029526">
    <property type="entry name" value="PGBD"/>
</dbReference>
<dbReference type="PANTHER" id="PTHR46599:SF3">
    <property type="entry name" value="PIGGYBAC TRANSPOSABLE ELEMENT-DERIVED PROTEIN 4"/>
    <property type="match status" value="1"/>
</dbReference>
<keyword evidence="3" id="KW-1185">Reference proteome</keyword>
<dbReference type="PANTHER" id="PTHR46599">
    <property type="entry name" value="PIGGYBAC TRANSPOSABLE ELEMENT-DERIVED PROTEIN 4"/>
    <property type="match status" value="1"/>
</dbReference>
<proteinExistence type="predicted"/>
<organism evidence="2 3">
    <name type="scientific">Mytilus edulis</name>
    <name type="common">Blue mussel</name>
    <dbReference type="NCBI Taxonomy" id="6550"/>
    <lineage>
        <taxon>Eukaryota</taxon>
        <taxon>Metazoa</taxon>
        <taxon>Spiralia</taxon>
        <taxon>Lophotrochozoa</taxon>
        <taxon>Mollusca</taxon>
        <taxon>Bivalvia</taxon>
        <taxon>Autobranchia</taxon>
        <taxon>Pteriomorphia</taxon>
        <taxon>Mytilida</taxon>
        <taxon>Mytiloidea</taxon>
        <taxon>Mytilidae</taxon>
        <taxon>Mytilinae</taxon>
        <taxon>Mytilus</taxon>
    </lineage>
</organism>
<dbReference type="EMBL" id="CAJPWZ010001960">
    <property type="protein sequence ID" value="CAG2227286.1"/>
    <property type="molecule type" value="Genomic_DNA"/>
</dbReference>
<dbReference type="Pfam" id="PF13843">
    <property type="entry name" value="DDE_Tnp_1_7"/>
    <property type="match status" value="1"/>
</dbReference>